<dbReference type="Proteomes" id="UP000182229">
    <property type="component" value="Unassembled WGS sequence"/>
</dbReference>
<reference evidence="2" key="1">
    <citation type="submission" date="2016-11" db="EMBL/GenBank/DDBJ databases">
        <authorList>
            <person name="Shukria A."/>
            <person name="Stevens D.C."/>
        </authorList>
    </citation>
    <scope>NUCLEOTIDE SEQUENCE [LARGE SCALE GENOMIC DNA]</scope>
    <source>
        <strain evidence="2">Cbfe23</strain>
    </source>
</reference>
<dbReference type="AlphaFoldDB" id="A0A1L9BII2"/>
<evidence type="ECO:0000313" key="1">
    <source>
        <dbReference type="EMBL" id="OJH42049.1"/>
    </source>
</evidence>
<reference evidence="1 2" key="2">
    <citation type="submission" date="2016-12" db="EMBL/GenBank/DDBJ databases">
        <title>Draft Genome Sequence of Cystobacter ferrugineus Strain Cbfe23.</title>
        <authorList>
            <person name="Akbar S."/>
            <person name="Dowd S.E."/>
            <person name="Stevens D.C."/>
        </authorList>
    </citation>
    <scope>NUCLEOTIDE SEQUENCE [LARGE SCALE GENOMIC DNA]</scope>
    <source>
        <strain evidence="1 2">Cbfe23</strain>
    </source>
</reference>
<gene>
    <name evidence="1" type="ORF">BON30_02160</name>
</gene>
<proteinExistence type="predicted"/>
<sequence length="268" mass="30575">MTAPQSPVLEFPAMLHGLTGAVLRKVRAKGQGWAREYLKTGAFTQPRQMLQVPPGEILEMISGAEFDVVPRPRWRVHLFADIFSSLNEGVPKEERQRLEEAFEVFCLSTPFGALYHAVSPPPPRSAERMARRLAALLRFWDVLQGPRYAYRVPDTHHTLDDLMDFIYRKTLEAWCPGGPVSVREHMALTVARMSHSSREDCMEAVLRVVPALVEVDAEFKHREVLSDPGFLRERLSALSPRDFEKISSAYTYTMTMQLAAWDRELGRH</sequence>
<dbReference type="OrthoDB" id="9819656at2"/>
<protein>
    <submittedName>
        <fullName evidence="1">Uncharacterized protein</fullName>
    </submittedName>
</protein>
<dbReference type="EMBL" id="MPIN01000001">
    <property type="protein sequence ID" value="OJH42049.1"/>
    <property type="molecule type" value="Genomic_DNA"/>
</dbReference>
<accession>A0A1L9BII2</accession>
<name>A0A1L9BII2_9BACT</name>
<evidence type="ECO:0000313" key="2">
    <source>
        <dbReference type="Proteomes" id="UP000182229"/>
    </source>
</evidence>
<keyword evidence="2" id="KW-1185">Reference proteome</keyword>
<dbReference type="RefSeq" id="WP_071896146.1">
    <property type="nucleotide sequence ID" value="NZ_MPIN01000001.1"/>
</dbReference>
<organism evidence="1 2">
    <name type="scientific">Cystobacter ferrugineus</name>
    <dbReference type="NCBI Taxonomy" id="83449"/>
    <lineage>
        <taxon>Bacteria</taxon>
        <taxon>Pseudomonadati</taxon>
        <taxon>Myxococcota</taxon>
        <taxon>Myxococcia</taxon>
        <taxon>Myxococcales</taxon>
        <taxon>Cystobacterineae</taxon>
        <taxon>Archangiaceae</taxon>
        <taxon>Cystobacter</taxon>
    </lineage>
</organism>
<comment type="caution">
    <text evidence="1">The sequence shown here is derived from an EMBL/GenBank/DDBJ whole genome shotgun (WGS) entry which is preliminary data.</text>
</comment>